<dbReference type="EMBL" id="QCYY01001722">
    <property type="protein sequence ID" value="ROT75850.1"/>
    <property type="molecule type" value="Genomic_DNA"/>
</dbReference>
<organism evidence="2 3">
    <name type="scientific">Penaeus vannamei</name>
    <name type="common">Whiteleg shrimp</name>
    <name type="synonym">Litopenaeus vannamei</name>
    <dbReference type="NCBI Taxonomy" id="6689"/>
    <lineage>
        <taxon>Eukaryota</taxon>
        <taxon>Metazoa</taxon>
        <taxon>Ecdysozoa</taxon>
        <taxon>Arthropoda</taxon>
        <taxon>Crustacea</taxon>
        <taxon>Multicrustacea</taxon>
        <taxon>Malacostraca</taxon>
        <taxon>Eumalacostraca</taxon>
        <taxon>Eucarida</taxon>
        <taxon>Decapoda</taxon>
        <taxon>Dendrobranchiata</taxon>
        <taxon>Penaeoidea</taxon>
        <taxon>Penaeidae</taxon>
        <taxon>Penaeus</taxon>
    </lineage>
</organism>
<sequence>MLVDQPFFIFFSLCCLPSTLSFLSFFPPLSPFLLLFLFSFPSLPPSFHPIPFPVFIVHLHLPIAPFYLIAASETLTLCSISVPVSSSPLFNSLPSSLLPLSHLPFFPLPSLPFSLIPPPFSNPLVSSISPLPSFLLPSPFSHLFPLSSSPLFFFPLQLSPFSPLSLSFLTHLSLLPDSPSTTPPALSTSPPQPFPLPAPHPLLSPPAISSLSFSPFSSLSLLPVPLNPHSANSLFPSFYSLPTPSLLPIPLLSPPFPPVPFSPPSLPHSLPLLPTRTRALLPPSLPYLTIRTPPPTVLSLSLPPPFSSFTPVPLSPLPQTRTLSPHPPVPALSPSSTRTLLLPFLNPYAPLSPLLHPYPSLPPLPHPYPPLSPLPPPVPLPPSSNRSPSPSPSFTPYPTLPPFLPHLPRCTLSTRTPTPFFLSSPLTPTHNPLPLSPSLQKTRTLLSPHPSSHRTLLSPPLLRPHPLPSYGPFLETVADFPFTFPLGDFPRCCTCILLDPACSPVRLSERASASFGNPGAAGRGAHHEPLGRPRRARLPLPLEATLEVGGDGDCWVRVHATDRERHPCSTSHVRKHPALYPDLHPAAPRVPSPRGCSATWRSSASWTDSALDSAPFVDEATPMCFEVRVTLAPASADRHSSEARAFLWHGGQARPVSGAVRSQLNGFFNYADVRDPTNADYPVFKLFLRALRYITAVEGQTPCFASAPPAARPSRSSPRGS</sequence>
<keyword evidence="1" id="KW-1133">Transmembrane helix</keyword>
<name>A0A3R7M9Q6_PENVA</name>
<keyword evidence="1" id="KW-0812">Transmembrane</keyword>
<feature type="transmembrane region" description="Helical" evidence="1">
    <location>
        <begin position="6"/>
        <end position="38"/>
    </location>
</feature>
<keyword evidence="1" id="KW-0472">Membrane</keyword>
<reference evidence="2 3" key="2">
    <citation type="submission" date="2019-01" db="EMBL/GenBank/DDBJ databases">
        <title>The decoding of complex shrimp genome reveals the adaptation for benthos swimmer, frequently molting mechanism and breeding impact on genome.</title>
        <authorList>
            <person name="Sun Y."/>
            <person name="Gao Y."/>
            <person name="Yu Y."/>
        </authorList>
    </citation>
    <scope>NUCLEOTIDE SEQUENCE [LARGE SCALE GENOMIC DNA]</scope>
    <source>
        <tissue evidence="2">Muscle</tissue>
    </source>
</reference>
<evidence type="ECO:0000313" key="3">
    <source>
        <dbReference type="Proteomes" id="UP000283509"/>
    </source>
</evidence>
<dbReference type="Proteomes" id="UP000283509">
    <property type="component" value="Unassembled WGS sequence"/>
</dbReference>
<accession>A0A3R7M9Q6</accession>
<evidence type="ECO:0000313" key="2">
    <source>
        <dbReference type="EMBL" id="ROT75850.1"/>
    </source>
</evidence>
<evidence type="ECO:0000256" key="1">
    <source>
        <dbReference type="SAM" id="Phobius"/>
    </source>
</evidence>
<protein>
    <submittedName>
        <fullName evidence="2">Uncharacterized protein</fullName>
    </submittedName>
</protein>
<reference evidence="2 3" key="1">
    <citation type="submission" date="2018-04" db="EMBL/GenBank/DDBJ databases">
        <authorList>
            <person name="Zhang X."/>
            <person name="Yuan J."/>
            <person name="Li F."/>
            <person name="Xiang J."/>
        </authorList>
    </citation>
    <scope>NUCLEOTIDE SEQUENCE [LARGE SCALE GENOMIC DNA]</scope>
    <source>
        <tissue evidence="2">Muscle</tissue>
    </source>
</reference>
<gene>
    <name evidence="2" type="ORF">C7M84_005586</name>
</gene>
<proteinExistence type="predicted"/>
<comment type="caution">
    <text evidence="2">The sequence shown here is derived from an EMBL/GenBank/DDBJ whole genome shotgun (WGS) entry which is preliminary data.</text>
</comment>
<keyword evidence="3" id="KW-1185">Reference proteome</keyword>
<dbReference type="AlphaFoldDB" id="A0A3R7M9Q6"/>